<keyword evidence="7" id="KW-1133">Transmembrane helix</keyword>
<keyword evidence="11" id="KW-1185">Reference proteome</keyword>
<dbReference type="GO" id="GO:0005886">
    <property type="term" value="C:plasma membrane"/>
    <property type="evidence" value="ECO:0007669"/>
    <property type="project" value="TreeGrafter"/>
</dbReference>
<keyword evidence="7" id="KW-0472">Membrane</keyword>
<dbReference type="PRINTS" id="PR00344">
    <property type="entry name" value="BCTRLSENSOR"/>
</dbReference>
<dbReference type="OrthoDB" id="1931120at2"/>
<accession>A0A255Z325</accession>
<evidence type="ECO:0000313" key="11">
    <source>
        <dbReference type="Proteomes" id="UP000216998"/>
    </source>
</evidence>
<evidence type="ECO:0000256" key="3">
    <source>
        <dbReference type="ARBA" id="ARBA00012438"/>
    </source>
</evidence>
<dbReference type="Gene3D" id="1.10.287.130">
    <property type="match status" value="1"/>
</dbReference>
<dbReference type="EC" id="2.7.13.3" evidence="3"/>
<dbReference type="SUPFAM" id="SSF158472">
    <property type="entry name" value="HAMP domain-like"/>
    <property type="match status" value="1"/>
</dbReference>
<dbReference type="Pfam" id="PF00672">
    <property type="entry name" value="HAMP"/>
    <property type="match status" value="1"/>
</dbReference>
<dbReference type="InterPro" id="IPR003660">
    <property type="entry name" value="HAMP_dom"/>
</dbReference>
<feature type="domain" description="HAMP" evidence="9">
    <location>
        <begin position="370"/>
        <end position="424"/>
    </location>
</feature>
<dbReference type="InterPro" id="IPR005467">
    <property type="entry name" value="His_kinase_dom"/>
</dbReference>
<dbReference type="PANTHER" id="PTHR43047:SF72">
    <property type="entry name" value="OSMOSENSING HISTIDINE PROTEIN KINASE SLN1"/>
    <property type="match status" value="1"/>
</dbReference>
<dbReference type="Pfam" id="PF01590">
    <property type="entry name" value="GAF"/>
    <property type="match status" value="1"/>
</dbReference>
<dbReference type="SUPFAM" id="SSF55874">
    <property type="entry name" value="ATPase domain of HSP90 chaperone/DNA topoisomerase II/histidine kinase"/>
    <property type="match status" value="1"/>
</dbReference>
<keyword evidence="7" id="KW-0812">Transmembrane</keyword>
<evidence type="ECO:0000256" key="1">
    <source>
        <dbReference type="ARBA" id="ARBA00000085"/>
    </source>
</evidence>
<dbReference type="InterPro" id="IPR036097">
    <property type="entry name" value="HisK_dim/P_sf"/>
</dbReference>
<dbReference type="PANTHER" id="PTHR43047">
    <property type="entry name" value="TWO-COMPONENT HISTIDINE PROTEIN KINASE"/>
    <property type="match status" value="1"/>
</dbReference>
<dbReference type="InterPro" id="IPR036890">
    <property type="entry name" value="HATPase_C_sf"/>
</dbReference>
<dbReference type="InterPro" id="IPR004358">
    <property type="entry name" value="Sig_transdc_His_kin-like_C"/>
</dbReference>
<name>A0A255Z325_9PROT</name>
<dbReference type="InterPro" id="IPR029016">
    <property type="entry name" value="GAF-like_dom_sf"/>
</dbReference>
<dbReference type="InterPro" id="IPR003661">
    <property type="entry name" value="HisK_dim/P_dom"/>
</dbReference>
<evidence type="ECO:0000256" key="5">
    <source>
        <dbReference type="ARBA" id="ARBA00022679"/>
    </source>
</evidence>
<reference evidence="10 11" key="1">
    <citation type="submission" date="2017-07" db="EMBL/GenBank/DDBJ databases">
        <title>Niveispirillum cyanobacteriorum sp. nov., isolated from cyanobacterial aggregates in a eutrophic lake.</title>
        <authorList>
            <person name="Cai H."/>
        </authorList>
    </citation>
    <scope>NUCLEOTIDE SEQUENCE [LARGE SCALE GENOMIC DNA]</scope>
    <source>
        <strain evidence="11">TH1-14</strain>
    </source>
</reference>
<dbReference type="EMBL" id="NOXU01000024">
    <property type="protein sequence ID" value="OYQ35839.1"/>
    <property type="molecule type" value="Genomic_DNA"/>
</dbReference>
<evidence type="ECO:0000256" key="4">
    <source>
        <dbReference type="ARBA" id="ARBA00022553"/>
    </source>
</evidence>
<dbReference type="GO" id="GO:0009927">
    <property type="term" value="F:histidine phosphotransfer kinase activity"/>
    <property type="evidence" value="ECO:0007669"/>
    <property type="project" value="TreeGrafter"/>
</dbReference>
<dbReference type="Pfam" id="PF00512">
    <property type="entry name" value="HisKA"/>
    <property type="match status" value="1"/>
</dbReference>
<feature type="domain" description="Histidine kinase" evidence="8">
    <location>
        <begin position="622"/>
        <end position="846"/>
    </location>
</feature>
<proteinExistence type="predicted"/>
<dbReference type="Gene3D" id="6.10.340.10">
    <property type="match status" value="1"/>
</dbReference>
<dbReference type="CDD" id="cd00082">
    <property type="entry name" value="HisKA"/>
    <property type="match status" value="1"/>
</dbReference>
<evidence type="ECO:0000313" key="10">
    <source>
        <dbReference type="EMBL" id="OYQ35839.1"/>
    </source>
</evidence>
<dbReference type="SUPFAM" id="SSF47384">
    <property type="entry name" value="Homodimeric domain of signal transducing histidine kinase"/>
    <property type="match status" value="1"/>
</dbReference>
<organism evidence="10 11">
    <name type="scientific">Niveispirillum lacus</name>
    <dbReference type="NCBI Taxonomy" id="1981099"/>
    <lineage>
        <taxon>Bacteria</taxon>
        <taxon>Pseudomonadati</taxon>
        <taxon>Pseudomonadota</taxon>
        <taxon>Alphaproteobacteria</taxon>
        <taxon>Rhodospirillales</taxon>
        <taxon>Azospirillaceae</taxon>
        <taxon>Niveispirillum</taxon>
    </lineage>
</organism>
<evidence type="ECO:0000256" key="6">
    <source>
        <dbReference type="ARBA" id="ARBA00022777"/>
    </source>
</evidence>
<dbReference type="InterPro" id="IPR003018">
    <property type="entry name" value="GAF"/>
</dbReference>
<comment type="caution">
    <text evidence="10">The sequence shown here is derived from an EMBL/GenBank/DDBJ whole genome shotgun (WGS) entry which is preliminary data.</text>
</comment>
<evidence type="ECO:0000259" key="8">
    <source>
        <dbReference type="PROSITE" id="PS50109"/>
    </source>
</evidence>
<dbReference type="Gene3D" id="3.30.450.40">
    <property type="match status" value="1"/>
</dbReference>
<keyword evidence="6" id="KW-0418">Kinase</keyword>
<dbReference type="Proteomes" id="UP000216998">
    <property type="component" value="Unassembled WGS sequence"/>
</dbReference>
<dbReference type="SMART" id="SM00388">
    <property type="entry name" value="HisKA"/>
    <property type="match status" value="1"/>
</dbReference>
<keyword evidence="5" id="KW-0808">Transferase</keyword>
<comment type="catalytic activity">
    <reaction evidence="1">
        <text>ATP + protein L-histidine = ADP + protein N-phospho-L-histidine.</text>
        <dbReference type="EC" id="2.7.13.3"/>
    </reaction>
</comment>
<evidence type="ECO:0000259" key="9">
    <source>
        <dbReference type="PROSITE" id="PS50885"/>
    </source>
</evidence>
<evidence type="ECO:0000256" key="7">
    <source>
        <dbReference type="SAM" id="Phobius"/>
    </source>
</evidence>
<feature type="transmembrane region" description="Helical" evidence="7">
    <location>
        <begin position="347"/>
        <end position="368"/>
    </location>
</feature>
<evidence type="ECO:0000256" key="2">
    <source>
        <dbReference type="ARBA" id="ARBA00004370"/>
    </source>
</evidence>
<gene>
    <name evidence="10" type="ORF">CHU95_06095</name>
</gene>
<dbReference type="SUPFAM" id="SSF55781">
    <property type="entry name" value="GAF domain-like"/>
    <property type="match status" value="1"/>
</dbReference>
<dbReference type="SMART" id="SM00387">
    <property type="entry name" value="HATPase_c"/>
    <property type="match status" value="1"/>
</dbReference>
<dbReference type="PROSITE" id="PS50885">
    <property type="entry name" value="HAMP"/>
    <property type="match status" value="1"/>
</dbReference>
<dbReference type="PROSITE" id="PS50109">
    <property type="entry name" value="HIS_KIN"/>
    <property type="match status" value="1"/>
</dbReference>
<keyword evidence="4" id="KW-0597">Phosphoprotein</keyword>
<dbReference type="SMART" id="SM00065">
    <property type="entry name" value="GAF"/>
    <property type="match status" value="1"/>
</dbReference>
<dbReference type="Gene3D" id="3.30.565.10">
    <property type="entry name" value="Histidine kinase-like ATPase, C-terminal domain"/>
    <property type="match status" value="1"/>
</dbReference>
<comment type="subcellular location">
    <subcellularLocation>
        <location evidence="2">Membrane</location>
    </subcellularLocation>
</comment>
<dbReference type="Pfam" id="PF02518">
    <property type="entry name" value="HATPase_c"/>
    <property type="match status" value="1"/>
</dbReference>
<sequence>MTFVSKPNRRDVGVAGVSMRRVLMGGLALVAGVQLAGTAIDMQAGWHAYRQAAEIANLKQVSRNLLVAARDHGIEAGMINLLLEAARSPGTPEAALRPQIDRHRNETDRAALAALDQLAQMPIESALTEDIGSLRVSLGRVRELRGGVEALLSRLADGRTLDAAGPSPVDNTMLIAEWRDASRSYLTALLTLLREVNSPALSMGGNAGAAEMLTREAIHLRSQVGSDMGLIYRIASGADVDMVAATVSLAEVEVVWQLVRDAGDPSLFPDSMQSTLRQMEAAFYQRYIPLRAAILDAASRGEARGRLPELLRNGTSLLNAASDLVGAAVNVAAEATERNRLLARQKLWVDAFELLISMVALVFAAWLIRHRVLRPIQQMTDAMRALAGGDHAVPLPEFKGVGAEVAAMASAVGVFKENARQLRKENRDRGRMERLLTVERSILEMAAAGAPLGEVLEALCRGMEEQLDNARCTIMLLREDGAHMSVGAAPGFPPHLRDIFDGVAIGPDVGSCGSAIYRRTPVIVADITRDPRWGLYKDVVVTEGALSCWSLPILTGDGESLGAFAIYGDTAREPFEWELERARRAVQLAALAITSRRAAEQLEHAKAQAELGSRTKSEFLANMSHELRTPLNAIIGFAEVLESELKTNDKNGLNSSSVAYAGDIIASGRHLLTLINDILDVSKMEAGRVELRERICGMEELVRGCERIVRARAMERRLNLMVEVADGVPPILVDDVKFKQIVLNLLSNAIKFTSPGGTVKLTASVDPARGVSVAVTDTGIGIREEDLVKVFVPFHQVDNVYARSNPGTGLGLTLSKGLAELHGGRLAIESVFGEGTTVTFTLPPSRIVWTETAGLPLPVR</sequence>
<dbReference type="CDD" id="cd16922">
    <property type="entry name" value="HATPase_EvgS-ArcB-TorS-like"/>
    <property type="match status" value="1"/>
</dbReference>
<dbReference type="InterPro" id="IPR003594">
    <property type="entry name" value="HATPase_dom"/>
</dbReference>
<dbReference type="GO" id="GO:0000155">
    <property type="term" value="F:phosphorelay sensor kinase activity"/>
    <property type="evidence" value="ECO:0007669"/>
    <property type="project" value="InterPro"/>
</dbReference>
<dbReference type="FunFam" id="3.30.565.10:FF:000006">
    <property type="entry name" value="Sensor histidine kinase WalK"/>
    <property type="match status" value="1"/>
</dbReference>
<protein>
    <recommendedName>
        <fullName evidence="3">histidine kinase</fullName>
        <ecNumber evidence="3">2.7.13.3</ecNumber>
    </recommendedName>
</protein>
<dbReference type="SMART" id="SM00304">
    <property type="entry name" value="HAMP"/>
    <property type="match status" value="1"/>
</dbReference>
<dbReference type="AlphaFoldDB" id="A0A255Z325"/>